<dbReference type="AlphaFoldDB" id="A0A3B0TXP8"/>
<dbReference type="SMART" id="SM00342">
    <property type="entry name" value="HTH_ARAC"/>
    <property type="match status" value="1"/>
</dbReference>
<evidence type="ECO:0000256" key="6">
    <source>
        <dbReference type="ARBA" id="ARBA00022833"/>
    </source>
</evidence>
<evidence type="ECO:0000256" key="8">
    <source>
        <dbReference type="ARBA" id="ARBA00023125"/>
    </source>
</evidence>
<keyword evidence="13" id="KW-0378">Hydrolase</keyword>
<evidence type="ECO:0000256" key="2">
    <source>
        <dbReference type="ARBA" id="ARBA00022603"/>
    </source>
</evidence>
<gene>
    <name evidence="13" type="ORF">MNBD_ALPHA11-2359</name>
</gene>
<reference evidence="13" key="1">
    <citation type="submission" date="2018-06" db="EMBL/GenBank/DDBJ databases">
        <authorList>
            <person name="Zhirakovskaya E."/>
        </authorList>
    </citation>
    <scope>NUCLEOTIDE SEQUENCE</scope>
</reference>
<dbReference type="Pfam" id="PF12833">
    <property type="entry name" value="HTH_18"/>
    <property type="match status" value="1"/>
</dbReference>
<evidence type="ECO:0000256" key="4">
    <source>
        <dbReference type="ARBA" id="ARBA00022723"/>
    </source>
</evidence>
<dbReference type="GO" id="GO:0008270">
    <property type="term" value="F:zinc ion binding"/>
    <property type="evidence" value="ECO:0007669"/>
    <property type="project" value="InterPro"/>
</dbReference>
<dbReference type="InterPro" id="IPR035451">
    <property type="entry name" value="Ada-like_dom_sf"/>
</dbReference>
<dbReference type="Gene3D" id="1.10.10.60">
    <property type="entry name" value="Homeodomain-like"/>
    <property type="match status" value="2"/>
</dbReference>
<evidence type="ECO:0000256" key="9">
    <source>
        <dbReference type="ARBA" id="ARBA00023159"/>
    </source>
</evidence>
<proteinExistence type="predicted"/>
<dbReference type="PANTHER" id="PTHR46796:SF6">
    <property type="entry name" value="ARAC SUBFAMILY"/>
    <property type="match status" value="1"/>
</dbReference>
<dbReference type="GO" id="GO:0043565">
    <property type="term" value="F:sequence-specific DNA binding"/>
    <property type="evidence" value="ECO:0007669"/>
    <property type="project" value="InterPro"/>
</dbReference>
<evidence type="ECO:0000256" key="7">
    <source>
        <dbReference type="ARBA" id="ARBA00023015"/>
    </source>
</evidence>
<keyword evidence="2 13" id="KW-0489">Methyltransferase</keyword>
<dbReference type="InterPro" id="IPR016220">
    <property type="entry name" value="Me-P-triester_DNA_alkyl-Trfase"/>
</dbReference>
<feature type="domain" description="HTH araC/xylS-type" evidence="12">
    <location>
        <begin position="75"/>
        <end position="173"/>
    </location>
</feature>
<evidence type="ECO:0000256" key="10">
    <source>
        <dbReference type="ARBA" id="ARBA00023163"/>
    </source>
</evidence>
<dbReference type="EC" id="3.2.2.21" evidence="13"/>
<evidence type="ECO:0000259" key="12">
    <source>
        <dbReference type="PROSITE" id="PS01124"/>
    </source>
</evidence>
<dbReference type="InterPro" id="IPR018062">
    <property type="entry name" value="HTH_AraC-typ_CS"/>
</dbReference>
<dbReference type="PANTHER" id="PTHR46796">
    <property type="entry name" value="HTH-TYPE TRANSCRIPTIONAL ACTIVATOR RHAS-RELATED"/>
    <property type="match status" value="1"/>
</dbReference>
<dbReference type="Gene3D" id="3.40.10.10">
    <property type="entry name" value="DNA Methylphosphotriester Repair Domain"/>
    <property type="match status" value="1"/>
</dbReference>
<keyword evidence="13" id="KW-0326">Glycosidase</keyword>
<dbReference type="Pfam" id="PF02805">
    <property type="entry name" value="Ada_Zn_binding"/>
    <property type="match status" value="1"/>
</dbReference>
<dbReference type="InterPro" id="IPR004026">
    <property type="entry name" value="Ada_DNA_repair_Zn-bd"/>
</dbReference>
<keyword evidence="6" id="KW-0862">Zinc</keyword>
<dbReference type="GO" id="GO:0032259">
    <property type="term" value="P:methylation"/>
    <property type="evidence" value="ECO:0007669"/>
    <property type="project" value="UniProtKB-KW"/>
</dbReference>
<dbReference type="GO" id="GO:0003700">
    <property type="term" value="F:DNA-binding transcription factor activity"/>
    <property type="evidence" value="ECO:0007669"/>
    <property type="project" value="InterPro"/>
</dbReference>
<dbReference type="GO" id="GO:0003905">
    <property type="term" value="F:alkylbase DNA N-glycosylase activity"/>
    <property type="evidence" value="ECO:0007669"/>
    <property type="project" value="UniProtKB-EC"/>
</dbReference>
<keyword evidence="9" id="KW-0010">Activator</keyword>
<evidence type="ECO:0000256" key="3">
    <source>
        <dbReference type="ARBA" id="ARBA00022679"/>
    </source>
</evidence>
<dbReference type="GO" id="GO:0008168">
    <property type="term" value="F:methyltransferase activity"/>
    <property type="evidence" value="ECO:0007669"/>
    <property type="project" value="UniProtKB-KW"/>
</dbReference>
<keyword evidence="4" id="KW-0479">Metal-binding</keyword>
<dbReference type="SUPFAM" id="SSF57884">
    <property type="entry name" value="Ada DNA repair protein, N-terminal domain (N-Ada 10)"/>
    <property type="match status" value="1"/>
</dbReference>
<name>A0A3B0TXP8_9ZZZZ</name>
<evidence type="ECO:0000256" key="11">
    <source>
        <dbReference type="ARBA" id="ARBA00023204"/>
    </source>
</evidence>
<evidence type="ECO:0000256" key="5">
    <source>
        <dbReference type="ARBA" id="ARBA00022763"/>
    </source>
</evidence>
<keyword evidence="3 13" id="KW-0808">Transferase</keyword>
<dbReference type="SUPFAM" id="SSF46689">
    <property type="entry name" value="Homeodomain-like"/>
    <property type="match status" value="2"/>
</dbReference>
<dbReference type="PROSITE" id="PS01124">
    <property type="entry name" value="HTH_ARAC_FAMILY_2"/>
    <property type="match status" value="1"/>
</dbReference>
<dbReference type="EMBL" id="UOEQ01000460">
    <property type="protein sequence ID" value="VAW23325.1"/>
    <property type="molecule type" value="Genomic_DNA"/>
</dbReference>
<sequence length="180" mass="20161">MRRDAAYDGVFFVTVKTTHIYCRPICPAKQPKTENVNFYASAAACEQAGFRPCLRCRPESAPFSAAWNGTKTTVERALRLINKGDLDAMELENFAARLGIGARHLTRLFQTHLGTTPGQVAKTARVQRAKRLLDETDLSISEIANKAGFKSLRRFNAVFKETYRRAPSAIKRRALIVKQS</sequence>
<dbReference type="PROSITE" id="PS00041">
    <property type="entry name" value="HTH_ARAC_FAMILY_1"/>
    <property type="match status" value="1"/>
</dbReference>
<evidence type="ECO:0000313" key="13">
    <source>
        <dbReference type="EMBL" id="VAW23325.1"/>
    </source>
</evidence>
<dbReference type="InterPro" id="IPR018060">
    <property type="entry name" value="HTH_AraC"/>
</dbReference>
<dbReference type="InterPro" id="IPR009057">
    <property type="entry name" value="Homeodomain-like_sf"/>
</dbReference>
<accession>A0A3B0TXP8</accession>
<dbReference type="GO" id="GO:0006281">
    <property type="term" value="P:DNA repair"/>
    <property type="evidence" value="ECO:0007669"/>
    <property type="project" value="UniProtKB-KW"/>
</dbReference>
<keyword evidence="10" id="KW-0804">Transcription</keyword>
<dbReference type="InterPro" id="IPR050204">
    <property type="entry name" value="AraC_XylS_family_regulators"/>
</dbReference>
<comment type="cofactor">
    <cofactor evidence="1">
        <name>Zn(2+)</name>
        <dbReference type="ChEBI" id="CHEBI:29105"/>
    </cofactor>
</comment>
<organism evidence="13">
    <name type="scientific">hydrothermal vent metagenome</name>
    <dbReference type="NCBI Taxonomy" id="652676"/>
    <lineage>
        <taxon>unclassified sequences</taxon>
        <taxon>metagenomes</taxon>
        <taxon>ecological metagenomes</taxon>
    </lineage>
</organism>
<keyword evidence="8" id="KW-0238">DNA-binding</keyword>
<keyword evidence="7" id="KW-0805">Transcription regulation</keyword>
<evidence type="ECO:0000256" key="1">
    <source>
        <dbReference type="ARBA" id="ARBA00001947"/>
    </source>
</evidence>
<dbReference type="PIRSF" id="PIRSF000408">
    <property type="entry name" value="Alkyltransferas_AdaA"/>
    <property type="match status" value="1"/>
</dbReference>
<keyword evidence="5" id="KW-0227">DNA damage</keyword>
<keyword evidence="11" id="KW-0234">DNA repair</keyword>
<protein>
    <submittedName>
        <fullName evidence="13">Methylphosphotriester-DNA--protein-cysteine S-methyltransferase / DNA-3-methyladenine glycosylase II</fullName>
        <ecNumber evidence="13">3.2.2.21</ecNumber>
    </submittedName>
</protein>